<dbReference type="InterPro" id="IPR000172">
    <property type="entry name" value="GMC_OxRdtase_N"/>
</dbReference>
<dbReference type="PIRSF" id="PIRSF000137">
    <property type="entry name" value="Alcohol_oxidase"/>
    <property type="match status" value="1"/>
</dbReference>
<dbReference type="EMBL" id="CAJHNJ030000102">
    <property type="protein sequence ID" value="CAG9135402.1"/>
    <property type="molecule type" value="Genomic_DNA"/>
</dbReference>
<dbReference type="Pfam" id="PF05199">
    <property type="entry name" value="GMC_oxred_C"/>
    <property type="match status" value="1"/>
</dbReference>
<dbReference type="GO" id="GO:0016614">
    <property type="term" value="F:oxidoreductase activity, acting on CH-OH group of donors"/>
    <property type="evidence" value="ECO:0007669"/>
    <property type="project" value="InterPro"/>
</dbReference>
<feature type="chain" id="PRO_5035938543" evidence="7">
    <location>
        <begin position="23"/>
        <end position="595"/>
    </location>
</feature>
<evidence type="ECO:0000256" key="7">
    <source>
        <dbReference type="SAM" id="SignalP"/>
    </source>
</evidence>
<dbReference type="Pfam" id="PF00732">
    <property type="entry name" value="GMC_oxred_N"/>
    <property type="match status" value="1"/>
</dbReference>
<evidence type="ECO:0000256" key="6">
    <source>
        <dbReference type="RuleBase" id="RU003968"/>
    </source>
</evidence>
<keyword evidence="4 5" id="KW-0274">FAD</keyword>
<evidence type="ECO:0000313" key="10">
    <source>
        <dbReference type="Proteomes" id="UP000653454"/>
    </source>
</evidence>
<name>A0A8S4G907_PLUXY</name>
<keyword evidence="10" id="KW-1185">Reference proteome</keyword>
<dbReference type="GO" id="GO:0050660">
    <property type="term" value="F:flavin adenine dinucleotide binding"/>
    <property type="evidence" value="ECO:0007669"/>
    <property type="project" value="InterPro"/>
</dbReference>
<proteinExistence type="inferred from homology"/>
<dbReference type="Gene3D" id="3.30.560.10">
    <property type="entry name" value="Glucose Oxidase, domain 3"/>
    <property type="match status" value="1"/>
</dbReference>
<dbReference type="AlphaFoldDB" id="A0A8S4G907"/>
<organism evidence="9 10">
    <name type="scientific">Plutella xylostella</name>
    <name type="common">Diamondback moth</name>
    <name type="synonym">Plutella maculipennis</name>
    <dbReference type="NCBI Taxonomy" id="51655"/>
    <lineage>
        <taxon>Eukaryota</taxon>
        <taxon>Metazoa</taxon>
        <taxon>Ecdysozoa</taxon>
        <taxon>Arthropoda</taxon>
        <taxon>Hexapoda</taxon>
        <taxon>Insecta</taxon>
        <taxon>Pterygota</taxon>
        <taxon>Neoptera</taxon>
        <taxon>Endopterygota</taxon>
        <taxon>Lepidoptera</taxon>
        <taxon>Glossata</taxon>
        <taxon>Ditrysia</taxon>
        <taxon>Yponomeutoidea</taxon>
        <taxon>Plutellidae</taxon>
        <taxon>Plutella</taxon>
    </lineage>
</organism>
<keyword evidence="7" id="KW-0732">Signal</keyword>
<sequence length="595" mass="67035">MLQTYRLVQLLGYLFLVLGPVAHPPEWPRNAYVRDGDSFDFIIVGAGSAGAVLASRLSEVREWRVLLLEAGGDPPMESVVPGLLGSLVHSEFDWDYYSLDDGYSAQAQRTPGRVPLTRGKMLGGSSSINAMLYVRGNPEDYNSWARMGFEGWDWSSVFPYFLKNEQFQVDELLKDPVHGPYHNADGPVKVTVQDTIDPNVANKLEIIADSFQEIGINRVIDYNGPEQFGVSYSYFSHSKPPGVRSSTAQSYLVPARERENLYVLKYAYATKIIIDESNVARGVEVQLQDYTKLNLYAHKEVIVSAGSLNNPKLLIASGIGTHEDVERLNVELVSDLPVGYNLQDHFWLPTFFTGAHSSLLNVNDSLPKTTLDYYPEPRLNGFFSIQNFDRPDIQSEAFYFNQSSALLPMLNASLNYNDEVIQSIINPNADNEIVLVSIILLHPKSRGRVIVHSADKDVDPEFYLGYLSNREDLVLVREGIKRILGLTQTKYFKHVDSKFVKVDLPECDHYEFLSDPYLECYIRYLGRTVWHQASTCAMGRVVDKDLRVFGVARLRVVDASVMPTLTSGNTNVPTMMIGEKASDIIKKYYLKLHDI</sequence>
<dbReference type="PANTHER" id="PTHR11552">
    <property type="entry name" value="GLUCOSE-METHANOL-CHOLINE GMC OXIDOREDUCTASE"/>
    <property type="match status" value="1"/>
</dbReference>
<feature type="signal peptide" evidence="7">
    <location>
        <begin position="1"/>
        <end position="22"/>
    </location>
</feature>
<dbReference type="InterPro" id="IPR007867">
    <property type="entry name" value="GMC_OxRtase_C"/>
</dbReference>
<dbReference type="PANTHER" id="PTHR11552:SF147">
    <property type="entry name" value="CHOLINE DEHYDROGENASE, MITOCHONDRIAL"/>
    <property type="match status" value="1"/>
</dbReference>
<dbReference type="SUPFAM" id="SSF54373">
    <property type="entry name" value="FAD-linked reductases, C-terminal domain"/>
    <property type="match status" value="1"/>
</dbReference>
<accession>A0A8S4G907</accession>
<evidence type="ECO:0000256" key="1">
    <source>
        <dbReference type="ARBA" id="ARBA00001974"/>
    </source>
</evidence>
<feature type="domain" description="Glucose-methanol-choline oxidoreductase N-terminal" evidence="8">
    <location>
        <begin position="119"/>
        <end position="142"/>
    </location>
</feature>
<comment type="cofactor">
    <cofactor evidence="1 5">
        <name>FAD</name>
        <dbReference type="ChEBI" id="CHEBI:57692"/>
    </cofactor>
</comment>
<dbReference type="PROSITE" id="PS00623">
    <property type="entry name" value="GMC_OXRED_1"/>
    <property type="match status" value="1"/>
</dbReference>
<dbReference type="Proteomes" id="UP000653454">
    <property type="component" value="Unassembled WGS sequence"/>
</dbReference>
<dbReference type="Gene3D" id="3.50.50.60">
    <property type="entry name" value="FAD/NAD(P)-binding domain"/>
    <property type="match status" value="1"/>
</dbReference>
<evidence type="ECO:0000259" key="8">
    <source>
        <dbReference type="PROSITE" id="PS00623"/>
    </source>
</evidence>
<evidence type="ECO:0000256" key="4">
    <source>
        <dbReference type="ARBA" id="ARBA00022827"/>
    </source>
</evidence>
<comment type="similarity">
    <text evidence="2 6">Belongs to the GMC oxidoreductase family.</text>
</comment>
<feature type="binding site" evidence="5">
    <location>
        <begin position="530"/>
        <end position="531"/>
    </location>
    <ligand>
        <name>FAD</name>
        <dbReference type="ChEBI" id="CHEBI:57692"/>
    </ligand>
</feature>
<evidence type="ECO:0000256" key="3">
    <source>
        <dbReference type="ARBA" id="ARBA00022630"/>
    </source>
</evidence>
<evidence type="ECO:0000313" key="9">
    <source>
        <dbReference type="EMBL" id="CAG9135402.1"/>
    </source>
</evidence>
<gene>
    <name evidence="9" type="ORF">PLXY2_LOCUS13641</name>
</gene>
<evidence type="ECO:0000256" key="2">
    <source>
        <dbReference type="ARBA" id="ARBA00010790"/>
    </source>
</evidence>
<dbReference type="InterPro" id="IPR012132">
    <property type="entry name" value="GMC_OxRdtase"/>
</dbReference>
<dbReference type="SUPFAM" id="SSF51905">
    <property type="entry name" value="FAD/NAD(P)-binding domain"/>
    <property type="match status" value="1"/>
</dbReference>
<keyword evidence="3 6" id="KW-0285">Flavoprotein</keyword>
<comment type="caution">
    <text evidence="9">The sequence shown here is derived from an EMBL/GenBank/DDBJ whole genome shotgun (WGS) entry which is preliminary data.</text>
</comment>
<reference evidence="9" key="1">
    <citation type="submission" date="2020-11" db="EMBL/GenBank/DDBJ databases">
        <authorList>
            <person name="Whiteford S."/>
        </authorList>
    </citation>
    <scope>NUCLEOTIDE SEQUENCE</scope>
</reference>
<dbReference type="InterPro" id="IPR036188">
    <property type="entry name" value="FAD/NAD-bd_sf"/>
</dbReference>
<protein>
    <submittedName>
        <fullName evidence="9">(diamondback moth) hypothetical protein</fullName>
    </submittedName>
</protein>
<evidence type="ECO:0000256" key="5">
    <source>
        <dbReference type="PIRSR" id="PIRSR000137-2"/>
    </source>
</evidence>